<dbReference type="EMBL" id="ML769426">
    <property type="protein sequence ID" value="KAE9403353.1"/>
    <property type="molecule type" value="Genomic_DNA"/>
</dbReference>
<feature type="non-terminal residue" evidence="1">
    <location>
        <position position="1"/>
    </location>
</feature>
<name>A0A6A4I019_9AGAR</name>
<organism evidence="1 2">
    <name type="scientific">Gymnopus androsaceus JB14</name>
    <dbReference type="NCBI Taxonomy" id="1447944"/>
    <lineage>
        <taxon>Eukaryota</taxon>
        <taxon>Fungi</taxon>
        <taxon>Dikarya</taxon>
        <taxon>Basidiomycota</taxon>
        <taxon>Agaricomycotina</taxon>
        <taxon>Agaricomycetes</taxon>
        <taxon>Agaricomycetidae</taxon>
        <taxon>Agaricales</taxon>
        <taxon>Marasmiineae</taxon>
        <taxon>Omphalotaceae</taxon>
        <taxon>Gymnopus</taxon>
    </lineage>
</organism>
<evidence type="ECO:0000313" key="1">
    <source>
        <dbReference type="EMBL" id="KAE9403353.1"/>
    </source>
</evidence>
<dbReference type="Proteomes" id="UP000799118">
    <property type="component" value="Unassembled WGS sequence"/>
</dbReference>
<dbReference type="AlphaFoldDB" id="A0A6A4I019"/>
<accession>A0A6A4I019</accession>
<proteinExistence type="predicted"/>
<dbReference type="InterPro" id="IPR038921">
    <property type="entry name" value="YOR389W-like"/>
</dbReference>
<sequence>PFTANTTANSVFATASSLLQTAPNLRYRNGHTIVPGIVRPGTLLYHGREDSIIPATDWVAFDPEISYDFCRIFTPSGGCWHHTFTVVRPLRVLYFDGASHAKLGGGEMDSQDIITWGEIRPDRNWAAYHSEGIIYLRVLDRFISFYDEKLAPSLVAVRLDRPRLEHRLLGITEEDLVRMKKYLEEQVMETRWSSLEGVGNHLDWPTHLHSIIELYGETLEDIWNLLNPTASLAARSPTRRVKDAFQLVESLIQRFVLYNVSPPSGFDKNKTDVTWASSVFRECTLSHYMVIGTLSLTTSEQLLRDAVEGTTREICRVLTKMWAYGVHDGLSEIFHDRITSKRPREDSKKVDALLDIWKVDLGSLMKWLDWGVWLRCRPACKEQEQCYIPAWPFVVGNVSGTIWREDNPQPRCYVTSRCQCSKMIAYNIVHQKHNPSVFTMDPDEELPEFGVRTAFSVVPMIVIDNDSPAHPMSFSWTFAESELLFFPSFHHVSEADLKGSTAANQYPLPTIYQSVSDDWDLNKPFTANTTVNFVFATASSLLQAAPNLRYRNGHTIVPGIVRPGTLLYHGRGDSIIPTTDWVAFNPEISHGFCRFLGLLEGSCWHHTFAVVRPLRVLHFDGTGAAKLPNGEMDSQDIIAWGEIRPDLFHQEGLRIQKLCEWGKPLGLDGFVRMSSLFEMMLCNFSSVNLVSSQHLKSAPSKAFPPPLPPPNVPIKPVTINSEVLNFLRVLDRFSQYPGVMHTQLDLSHLVSLYDEKLAPSLVAIRSDKPRLKHRLLGITEEDLMRAKKHLEEQVMETRWSSLEAVEIIWTGPLTCIRSSSYTERRSRIFGIFDSCCTTSLLLVTWASSVFRECTLSHFWLSTPFRSPHHLKKADALLDTWKVDLGSLMKWLDWGVWLRCRPACKEQEQCFIHAWPFVVGNASGTIWHEDNPQPRCLRKLEPFTYADDIDEQ</sequence>
<evidence type="ECO:0000313" key="2">
    <source>
        <dbReference type="Proteomes" id="UP000799118"/>
    </source>
</evidence>
<dbReference type="PANTHER" id="PTHR35204:SF1">
    <property type="entry name" value="ENTEROTOXIN"/>
    <property type="match status" value="1"/>
</dbReference>
<gene>
    <name evidence="1" type="ORF">BT96DRAFT_917611</name>
</gene>
<dbReference type="OrthoDB" id="10261782at2759"/>
<reference evidence="1" key="1">
    <citation type="journal article" date="2019" name="Environ. Microbiol.">
        <title>Fungal ecological strategies reflected in gene transcription - a case study of two litter decomposers.</title>
        <authorList>
            <person name="Barbi F."/>
            <person name="Kohler A."/>
            <person name="Barry K."/>
            <person name="Baskaran P."/>
            <person name="Daum C."/>
            <person name="Fauchery L."/>
            <person name="Ihrmark K."/>
            <person name="Kuo A."/>
            <person name="LaButti K."/>
            <person name="Lipzen A."/>
            <person name="Morin E."/>
            <person name="Grigoriev I.V."/>
            <person name="Henrissat B."/>
            <person name="Lindahl B."/>
            <person name="Martin F."/>
        </authorList>
    </citation>
    <scope>NUCLEOTIDE SEQUENCE</scope>
    <source>
        <strain evidence="1">JB14</strain>
    </source>
</reference>
<protein>
    <submittedName>
        <fullName evidence="1">Uncharacterized protein</fullName>
    </submittedName>
</protein>
<keyword evidence="2" id="KW-1185">Reference proteome</keyword>
<dbReference type="PANTHER" id="PTHR35204">
    <property type="entry name" value="YALI0A21131P"/>
    <property type="match status" value="1"/>
</dbReference>